<evidence type="ECO:0000313" key="5">
    <source>
        <dbReference type="Proteomes" id="UP001500767"/>
    </source>
</evidence>
<protein>
    <submittedName>
        <fullName evidence="4">Alkaline phosphatase D family protein</fullName>
    </submittedName>
</protein>
<evidence type="ECO:0000313" key="4">
    <source>
        <dbReference type="EMBL" id="GAA3559643.1"/>
    </source>
</evidence>
<keyword evidence="5" id="KW-1185">Reference proteome</keyword>
<evidence type="ECO:0000256" key="1">
    <source>
        <dbReference type="SAM" id="MobiDB-lite"/>
    </source>
</evidence>
<dbReference type="CDD" id="cd07389">
    <property type="entry name" value="MPP_PhoD"/>
    <property type="match status" value="1"/>
</dbReference>
<feature type="domain" description="Phospholipase D N-terminal" evidence="3">
    <location>
        <begin position="71"/>
        <end position="172"/>
    </location>
</feature>
<dbReference type="SUPFAM" id="SSF56300">
    <property type="entry name" value="Metallo-dependent phosphatases"/>
    <property type="match status" value="1"/>
</dbReference>
<dbReference type="InterPro" id="IPR018946">
    <property type="entry name" value="PhoD-like_MPP"/>
</dbReference>
<organism evidence="4 5">
    <name type="scientific">Microlunatus spumicola</name>
    <dbReference type="NCBI Taxonomy" id="81499"/>
    <lineage>
        <taxon>Bacteria</taxon>
        <taxon>Bacillati</taxon>
        <taxon>Actinomycetota</taxon>
        <taxon>Actinomycetes</taxon>
        <taxon>Propionibacteriales</taxon>
        <taxon>Propionibacteriaceae</taxon>
        <taxon>Microlunatus</taxon>
    </lineage>
</organism>
<proteinExistence type="predicted"/>
<gene>
    <name evidence="4" type="ORF">GCM10022197_13870</name>
</gene>
<dbReference type="Gene3D" id="3.60.21.70">
    <property type="entry name" value="PhoD-like phosphatase"/>
    <property type="match status" value="1"/>
</dbReference>
<dbReference type="Pfam" id="PF16655">
    <property type="entry name" value="PhoD_N"/>
    <property type="match status" value="1"/>
</dbReference>
<feature type="region of interest" description="Disordered" evidence="1">
    <location>
        <begin position="1"/>
        <end position="26"/>
    </location>
</feature>
<dbReference type="InterPro" id="IPR052900">
    <property type="entry name" value="Phospholipid_Metab_Enz"/>
</dbReference>
<sequence length="621" mass="68167">MTNPPKPASPTNEPTGLTTPVPSTTPTRRTVLKGAALAAAVAAGSGGLGSLRTFDLEAAAAPAHHGVFGYGVASGDPTGDAIVLWTRATPPPETPDGPVATPGSGIGKPLRVRWELAYDKHFRHVAKRGTASARAESDHTVKVDVHGLRPYTRYWYRFRAAGEWSPVGRTQTAPDEPRREHALRFALVSCSNYTGGYFTAYRALGERDDLDFVLHVGDYVYEYGNGPDRYGPADLVGKRDGIPATETVDLEGYRLRHALHKADPDLQLAHRRHPWITIFDDHEVANNAWSDGAENHTPGAEGDFLTRRRQAYEAYLEWMPFRLPNQHTVDHQGTRFFKRFTFGKLADLSVLETRQNRSAQVDVAGFTKTGGGFIPSSAPAVAAELADADRHLPEPEQLRWLEKAVAKKGRSWHLVGNQVIFTPIRFPGAALGLPAGDYLNSDQWDGYQADQTRLIDHLDEHDSRHGDAVFLTGDIHSSWAMDVPVERKAGYRSAGVEFVCPSVTSDGFYELVRASAKTAPVPTAVQTTRGLTTAVAATNPWVRYLDGIGHGFVVLDVTRKRVQADYYLTPVPTSGLPDPRVDPDVEPAYATSWRTPHGTRRVAPADGPVGRRHDEPHHRKH</sequence>
<accession>A0ABP6X1U4</accession>
<name>A0ABP6X1U4_9ACTN</name>
<dbReference type="Pfam" id="PF09423">
    <property type="entry name" value="PhoD"/>
    <property type="match status" value="1"/>
</dbReference>
<dbReference type="EMBL" id="BAAAYR010000001">
    <property type="protein sequence ID" value="GAA3559643.1"/>
    <property type="molecule type" value="Genomic_DNA"/>
</dbReference>
<reference evidence="5" key="1">
    <citation type="journal article" date="2019" name="Int. J. Syst. Evol. Microbiol.">
        <title>The Global Catalogue of Microorganisms (GCM) 10K type strain sequencing project: providing services to taxonomists for standard genome sequencing and annotation.</title>
        <authorList>
            <consortium name="The Broad Institute Genomics Platform"/>
            <consortium name="The Broad Institute Genome Sequencing Center for Infectious Disease"/>
            <person name="Wu L."/>
            <person name="Ma J."/>
        </authorList>
    </citation>
    <scope>NUCLEOTIDE SEQUENCE [LARGE SCALE GENOMIC DNA]</scope>
    <source>
        <strain evidence="5">JCM 16540</strain>
    </source>
</reference>
<comment type="caution">
    <text evidence="4">The sequence shown here is derived from an EMBL/GenBank/DDBJ whole genome shotgun (WGS) entry which is preliminary data.</text>
</comment>
<dbReference type="InterPro" id="IPR032093">
    <property type="entry name" value="PhoD_N"/>
</dbReference>
<feature type="region of interest" description="Disordered" evidence="1">
    <location>
        <begin position="586"/>
        <end position="621"/>
    </location>
</feature>
<dbReference type="Proteomes" id="UP001500767">
    <property type="component" value="Unassembled WGS sequence"/>
</dbReference>
<feature type="compositionally biased region" description="Basic and acidic residues" evidence="1">
    <location>
        <begin position="609"/>
        <end position="621"/>
    </location>
</feature>
<dbReference type="PANTHER" id="PTHR43606">
    <property type="entry name" value="PHOSPHATASE, PUTATIVE (AFU_ORTHOLOGUE AFUA_6G08710)-RELATED"/>
    <property type="match status" value="1"/>
</dbReference>
<feature type="domain" description="PhoD-like phosphatase metallophosphatase" evidence="2">
    <location>
        <begin position="185"/>
        <end position="566"/>
    </location>
</feature>
<feature type="compositionally biased region" description="Low complexity" evidence="1">
    <location>
        <begin position="14"/>
        <end position="26"/>
    </location>
</feature>
<dbReference type="InterPro" id="IPR006311">
    <property type="entry name" value="TAT_signal"/>
</dbReference>
<evidence type="ECO:0000259" key="2">
    <source>
        <dbReference type="Pfam" id="PF09423"/>
    </source>
</evidence>
<dbReference type="RefSeq" id="WP_204911641.1">
    <property type="nucleotide sequence ID" value="NZ_BAAAYR010000001.1"/>
</dbReference>
<dbReference type="InterPro" id="IPR038607">
    <property type="entry name" value="PhoD-like_sf"/>
</dbReference>
<dbReference type="PANTHER" id="PTHR43606:SF2">
    <property type="entry name" value="ALKALINE PHOSPHATASE FAMILY PROTEIN (AFU_ORTHOLOGUE AFUA_5G03860)"/>
    <property type="match status" value="1"/>
</dbReference>
<evidence type="ECO:0000259" key="3">
    <source>
        <dbReference type="Pfam" id="PF16655"/>
    </source>
</evidence>
<dbReference type="Gene3D" id="2.60.40.380">
    <property type="entry name" value="Purple acid phosphatase-like, N-terminal"/>
    <property type="match status" value="1"/>
</dbReference>
<dbReference type="PROSITE" id="PS51318">
    <property type="entry name" value="TAT"/>
    <property type="match status" value="1"/>
</dbReference>
<dbReference type="InterPro" id="IPR029052">
    <property type="entry name" value="Metallo-depent_PP-like"/>
</dbReference>